<dbReference type="InterPro" id="IPR010280">
    <property type="entry name" value="U5_MeTrfase_fam"/>
</dbReference>
<evidence type="ECO:0000256" key="4">
    <source>
        <dbReference type="PROSITE-ProRule" id="PRU01024"/>
    </source>
</evidence>
<dbReference type="RefSeq" id="WP_263594972.1">
    <property type="nucleotide sequence ID" value="NZ_CP107020.1"/>
</dbReference>
<dbReference type="PANTHER" id="PTHR11061:SF30">
    <property type="entry name" value="TRNA (URACIL(54)-C(5))-METHYLTRANSFERASE"/>
    <property type="match status" value="1"/>
</dbReference>
<keyword evidence="2 4" id="KW-0808">Transferase</keyword>
<feature type="binding site" evidence="4">
    <location>
        <position position="290"/>
    </location>
    <ligand>
        <name>S-adenosyl-L-methionine</name>
        <dbReference type="ChEBI" id="CHEBI:59789"/>
    </ligand>
</feature>
<protein>
    <submittedName>
        <fullName evidence="6">Methyltransferase domain-containing protein</fullName>
    </submittedName>
</protein>
<dbReference type="PROSITE" id="PS01230">
    <property type="entry name" value="TRMA_1"/>
    <property type="match status" value="1"/>
</dbReference>
<evidence type="ECO:0000256" key="3">
    <source>
        <dbReference type="ARBA" id="ARBA00022691"/>
    </source>
</evidence>
<dbReference type="PANTHER" id="PTHR11061">
    <property type="entry name" value="RNA M5U METHYLTRANSFERASE"/>
    <property type="match status" value="1"/>
</dbReference>
<dbReference type="Proteomes" id="UP001164305">
    <property type="component" value="Chromosome"/>
</dbReference>
<dbReference type="Gene3D" id="3.40.50.150">
    <property type="entry name" value="Vaccinia Virus protein VP39"/>
    <property type="match status" value="1"/>
</dbReference>
<feature type="binding site" evidence="4">
    <location>
        <position position="264"/>
    </location>
    <ligand>
        <name>S-adenosyl-L-methionine</name>
        <dbReference type="ChEBI" id="CHEBI:59789"/>
    </ligand>
</feature>
<feature type="active site" evidence="5">
    <location>
        <position position="364"/>
    </location>
</feature>
<dbReference type="CDD" id="cd02440">
    <property type="entry name" value="AdoMet_MTases"/>
    <property type="match status" value="1"/>
</dbReference>
<sequence length="410" mass="43686">MRCDHFEAGTCRSCSLLDVPHARQVREARGAVEELLAPFLATGATWDAPVTSAEAGFRNKAKMVVTGTANEPVLGIQGQGGARARHGADPLLGTADLADCPLYPPGVQRLLDGVRALIRRAQVPPYDVARRRGEIKNVIVTIAPDGRTMLRLVLRSDAALGRLTEHLPALLTAHPEVALVSANLHPEHAATLEGEVEIPLAGDAFLPITMGPVTLHARPRSFLQTNTAVAGALYAQVGAWVDAIDESRRARSTPAPPLRLWDLYCGVGGFAMTCARPLAAGPRREITGVEVSEQAIVSAREAAAAAGLDVSFHADDATAWAIARAAEEGAPDVVIVNPPRRGIGPRLAAWIEDSAVPDVIYSSCNPTTLAADLAAMPGSRIVRGRLIDMFPHTRHDEVVVHLRRHGRRTP</sequence>
<dbReference type="InterPro" id="IPR030390">
    <property type="entry name" value="MeTrfase_TrmA_AS"/>
</dbReference>
<gene>
    <name evidence="6" type="ORF">BRM3_04905</name>
</gene>
<name>A0ABY6G549_9MICO</name>
<dbReference type="Pfam" id="PF05958">
    <property type="entry name" value="tRNA_U5-meth_tr"/>
    <property type="match status" value="1"/>
</dbReference>
<feature type="binding site" evidence="4">
    <location>
        <position position="337"/>
    </location>
    <ligand>
        <name>S-adenosyl-L-methionine</name>
        <dbReference type="ChEBI" id="CHEBI:59789"/>
    </ligand>
</feature>
<dbReference type="InterPro" id="IPR029063">
    <property type="entry name" value="SAM-dependent_MTases_sf"/>
</dbReference>
<organism evidence="6 7">
    <name type="scientific">Brachybacterium huguangmaarense</name>
    <dbReference type="NCBI Taxonomy" id="1652028"/>
    <lineage>
        <taxon>Bacteria</taxon>
        <taxon>Bacillati</taxon>
        <taxon>Actinomycetota</taxon>
        <taxon>Actinomycetes</taxon>
        <taxon>Micrococcales</taxon>
        <taxon>Dermabacteraceae</taxon>
        <taxon>Brachybacterium</taxon>
    </lineage>
</organism>
<feature type="binding site" evidence="4">
    <location>
        <position position="224"/>
    </location>
    <ligand>
        <name>S-adenosyl-L-methionine</name>
        <dbReference type="ChEBI" id="CHEBI:59789"/>
    </ligand>
</feature>
<keyword evidence="1 4" id="KW-0489">Methyltransferase</keyword>
<comment type="similarity">
    <text evidence="4">Belongs to the class I-like SAM-binding methyltransferase superfamily. RNA M5U methyltransferase family.</text>
</comment>
<evidence type="ECO:0000256" key="1">
    <source>
        <dbReference type="ARBA" id="ARBA00022603"/>
    </source>
</evidence>
<keyword evidence="3 4" id="KW-0949">S-adenosyl-L-methionine</keyword>
<dbReference type="EMBL" id="CP107020">
    <property type="protein sequence ID" value="UYG17764.1"/>
    <property type="molecule type" value="Genomic_DNA"/>
</dbReference>
<dbReference type="SUPFAM" id="SSF53335">
    <property type="entry name" value="S-adenosyl-L-methionine-dependent methyltransferases"/>
    <property type="match status" value="1"/>
</dbReference>
<proteinExistence type="inferred from homology"/>
<evidence type="ECO:0000313" key="7">
    <source>
        <dbReference type="Proteomes" id="UP001164305"/>
    </source>
</evidence>
<dbReference type="PROSITE" id="PS51687">
    <property type="entry name" value="SAM_MT_RNA_M5U"/>
    <property type="match status" value="1"/>
</dbReference>
<evidence type="ECO:0000256" key="5">
    <source>
        <dbReference type="PROSITE-ProRule" id="PRU10015"/>
    </source>
</evidence>
<reference evidence="6" key="1">
    <citation type="submission" date="2022-10" db="EMBL/GenBank/DDBJ databases">
        <title>Whole-Genome Sequencing of Brachybacterium huguangmaarense BRM-3, Isolated from Betula schmidtii.</title>
        <authorList>
            <person name="Haam D."/>
        </authorList>
    </citation>
    <scope>NUCLEOTIDE SEQUENCE</scope>
    <source>
        <strain evidence="6">BRM-3</strain>
    </source>
</reference>
<keyword evidence="7" id="KW-1185">Reference proteome</keyword>
<accession>A0ABY6G549</accession>
<dbReference type="GO" id="GO:0008168">
    <property type="term" value="F:methyltransferase activity"/>
    <property type="evidence" value="ECO:0007669"/>
    <property type="project" value="UniProtKB-KW"/>
</dbReference>
<dbReference type="GO" id="GO:0032259">
    <property type="term" value="P:methylation"/>
    <property type="evidence" value="ECO:0007669"/>
    <property type="project" value="UniProtKB-KW"/>
</dbReference>
<feature type="active site" description="Nucleophile" evidence="4">
    <location>
        <position position="364"/>
    </location>
</feature>
<dbReference type="Gene3D" id="2.40.50.1070">
    <property type="match status" value="1"/>
</dbReference>
<evidence type="ECO:0000256" key="2">
    <source>
        <dbReference type="ARBA" id="ARBA00022679"/>
    </source>
</evidence>
<evidence type="ECO:0000313" key="6">
    <source>
        <dbReference type="EMBL" id="UYG17764.1"/>
    </source>
</evidence>